<comment type="caution">
    <text evidence="1">The sequence shown here is derived from an EMBL/GenBank/DDBJ whole genome shotgun (WGS) entry which is preliminary data.</text>
</comment>
<evidence type="ECO:0000313" key="1">
    <source>
        <dbReference type="EMBL" id="GAI43597.1"/>
    </source>
</evidence>
<organism evidence="1">
    <name type="scientific">marine sediment metagenome</name>
    <dbReference type="NCBI Taxonomy" id="412755"/>
    <lineage>
        <taxon>unclassified sequences</taxon>
        <taxon>metagenomes</taxon>
        <taxon>ecological metagenomes</taxon>
    </lineage>
</organism>
<dbReference type="EMBL" id="BARV01031968">
    <property type="protein sequence ID" value="GAI43597.1"/>
    <property type="molecule type" value="Genomic_DNA"/>
</dbReference>
<gene>
    <name evidence="1" type="ORF">S06H3_50485</name>
</gene>
<protein>
    <submittedName>
        <fullName evidence="1">Uncharacterized protein</fullName>
    </submittedName>
</protein>
<dbReference type="AlphaFoldDB" id="X1NHV9"/>
<feature type="non-terminal residue" evidence="1">
    <location>
        <position position="56"/>
    </location>
</feature>
<reference evidence="1" key="1">
    <citation type="journal article" date="2014" name="Front. Microbiol.">
        <title>High frequency of phylogenetically diverse reductive dehalogenase-homologous genes in deep subseafloor sedimentary metagenomes.</title>
        <authorList>
            <person name="Kawai M."/>
            <person name="Futagami T."/>
            <person name="Toyoda A."/>
            <person name="Takaki Y."/>
            <person name="Nishi S."/>
            <person name="Hori S."/>
            <person name="Arai W."/>
            <person name="Tsubouchi T."/>
            <person name="Morono Y."/>
            <person name="Uchiyama I."/>
            <person name="Ito T."/>
            <person name="Fujiyama A."/>
            <person name="Inagaki F."/>
            <person name="Takami H."/>
        </authorList>
    </citation>
    <scope>NUCLEOTIDE SEQUENCE</scope>
    <source>
        <strain evidence="1">Expedition CK06-06</strain>
    </source>
</reference>
<sequence length="56" mass="6578">MNKEYQYQKNFSKINKSVLDKKRRLIKAKKVCSVIKDYLNREGRTTQNLVCLDIGG</sequence>
<proteinExistence type="predicted"/>
<name>X1NHV9_9ZZZZ</name>
<accession>X1NHV9</accession>